<evidence type="ECO:0000259" key="3">
    <source>
        <dbReference type="PROSITE" id="PS01031"/>
    </source>
</evidence>
<dbReference type="AlphaFoldDB" id="A0A8S1CB84"/>
<proteinExistence type="inferred from homology"/>
<protein>
    <recommendedName>
        <fullName evidence="3">SHSP domain-containing protein</fullName>
    </recommendedName>
</protein>
<dbReference type="SUPFAM" id="SSF49764">
    <property type="entry name" value="HSP20-like chaperones"/>
    <property type="match status" value="1"/>
</dbReference>
<comment type="similarity">
    <text evidence="1 2">Belongs to the small heat shock protein (HSP20) family.</text>
</comment>
<evidence type="ECO:0000313" key="5">
    <source>
        <dbReference type="Proteomes" id="UP000494165"/>
    </source>
</evidence>
<keyword evidence="5" id="KW-1185">Reference proteome</keyword>
<feature type="domain" description="SHSP" evidence="3">
    <location>
        <begin position="16"/>
        <end position="124"/>
    </location>
</feature>
<sequence>MEEDRRRSIANKALFISSPHSSLGSTLFIKDFAFALKLDLQHFKPEEIKVSIRQGTLTVEVKHKEWLGGYGVLGQNVVLRLNTLPGNVAIDKAEIRLSRDGMLSISISKDRTASLGGPKFIAHQWIYKGHE</sequence>
<dbReference type="Pfam" id="PF00011">
    <property type="entry name" value="HSP20"/>
    <property type="match status" value="1"/>
</dbReference>
<organism evidence="4 5">
    <name type="scientific">Cloeon dipterum</name>
    <dbReference type="NCBI Taxonomy" id="197152"/>
    <lineage>
        <taxon>Eukaryota</taxon>
        <taxon>Metazoa</taxon>
        <taxon>Ecdysozoa</taxon>
        <taxon>Arthropoda</taxon>
        <taxon>Hexapoda</taxon>
        <taxon>Insecta</taxon>
        <taxon>Pterygota</taxon>
        <taxon>Palaeoptera</taxon>
        <taxon>Ephemeroptera</taxon>
        <taxon>Pisciforma</taxon>
        <taxon>Baetidae</taxon>
        <taxon>Cloeon</taxon>
    </lineage>
</organism>
<evidence type="ECO:0000256" key="1">
    <source>
        <dbReference type="PROSITE-ProRule" id="PRU00285"/>
    </source>
</evidence>
<evidence type="ECO:0000256" key="2">
    <source>
        <dbReference type="RuleBase" id="RU003616"/>
    </source>
</evidence>
<dbReference type="PROSITE" id="PS01031">
    <property type="entry name" value="SHSP"/>
    <property type="match status" value="1"/>
</dbReference>
<dbReference type="InterPro" id="IPR008978">
    <property type="entry name" value="HSP20-like_chaperone"/>
</dbReference>
<dbReference type="EMBL" id="CADEPI010000023">
    <property type="protein sequence ID" value="CAB3366104.1"/>
    <property type="molecule type" value="Genomic_DNA"/>
</dbReference>
<comment type="caution">
    <text evidence="4">The sequence shown here is derived from an EMBL/GenBank/DDBJ whole genome shotgun (WGS) entry which is preliminary data.</text>
</comment>
<dbReference type="CDD" id="cd06526">
    <property type="entry name" value="metazoan_ACD"/>
    <property type="match status" value="1"/>
</dbReference>
<accession>A0A8S1CB84</accession>
<dbReference type="InterPro" id="IPR002068">
    <property type="entry name" value="A-crystallin/Hsp20_dom"/>
</dbReference>
<gene>
    <name evidence="4" type="ORF">CLODIP_2_CD16161</name>
</gene>
<evidence type="ECO:0000313" key="4">
    <source>
        <dbReference type="EMBL" id="CAB3366104.1"/>
    </source>
</evidence>
<dbReference type="Proteomes" id="UP000494165">
    <property type="component" value="Unassembled WGS sequence"/>
</dbReference>
<dbReference type="OrthoDB" id="1431247at2759"/>
<dbReference type="Gene3D" id="2.60.40.790">
    <property type="match status" value="1"/>
</dbReference>
<name>A0A8S1CB84_9INSE</name>
<reference evidence="4 5" key="1">
    <citation type="submission" date="2020-04" db="EMBL/GenBank/DDBJ databases">
        <authorList>
            <person name="Alioto T."/>
            <person name="Alioto T."/>
            <person name="Gomez Garrido J."/>
        </authorList>
    </citation>
    <scope>NUCLEOTIDE SEQUENCE [LARGE SCALE GENOMIC DNA]</scope>
</reference>